<evidence type="ECO:0000256" key="10">
    <source>
        <dbReference type="HAMAP-Rule" id="MF_00454"/>
    </source>
</evidence>
<dbReference type="Proteomes" id="UP001232536">
    <property type="component" value="Unassembled WGS sequence"/>
</dbReference>
<keyword evidence="10" id="KW-0406">Ion transport</keyword>
<dbReference type="RefSeq" id="WP_304600888.1">
    <property type="nucleotide sequence ID" value="NZ_JAUQYP010000001.1"/>
</dbReference>
<evidence type="ECO:0000313" key="12">
    <source>
        <dbReference type="Proteomes" id="UP001232536"/>
    </source>
</evidence>
<comment type="function">
    <text evidence="9 10">Fluoride-specific ion channel. Important for reducing fluoride concentration in the cell, thus reducing its toxicity.</text>
</comment>
<evidence type="ECO:0000256" key="8">
    <source>
        <dbReference type="ARBA" id="ARBA00035585"/>
    </source>
</evidence>
<dbReference type="PANTHER" id="PTHR28259:SF1">
    <property type="entry name" value="FLUORIDE EXPORT PROTEIN 1-RELATED"/>
    <property type="match status" value="1"/>
</dbReference>
<keyword evidence="6 10" id="KW-0407">Ion channel</keyword>
<feature type="transmembrane region" description="Helical" evidence="10">
    <location>
        <begin position="108"/>
        <end position="131"/>
    </location>
</feature>
<accession>A0ABT9D8N4</accession>
<proteinExistence type="inferred from homology"/>
<sequence>MSTRPHLHPGLVLAVAAGGAVGSVARGLLGSAVGAVDGWPLGTMTANLVGSFLLGLLLEALLRRGPETPRARLVRLALGTGTMGGFTTFSSLALEIERLLADGSTGVAVGYAAATVVLGLASCAAGVVVGARLRPRRALRGPAS</sequence>
<feature type="binding site" evidence="10">
    <location>
        <position position="84"/>
    </location>
    <ligand>
        <name>Na(+)</name>
        <dbReference type="ChEBI" id="CHEBI:29101"/>
        <note>structural</note>
    </ligand>
</feature>
<feature type="transmembrane region" description="Helical" evidence="10">
    <location>
        <begin position="38"/>
        <end position="61"/>
    </location>
</feature>
<evidence type="ECO:0000256" key="1">
    <source>
        <dbReference type="ARBA" id="ARBA00004651"/>
    </source>
</evidence>
<evidence type="ECO:0000256" key="5">
    <source>
        <dbReference type="ARBA" id="ARBA00023136"/>
    </source>
</evidence>
<evidence type="ECO:0000256" key="2">
    <source>
        <dbReference type="ARBA" id="ARBA00022475"/>
    </source>
</evidence>
<evidence type="ECO:0000313" key="11">
    <source>
        <dbReference type="EMBL" id="MDO8107257.1"/>
    </source>
</evidence>
<keyword evidence="3 10" id="KW-0812">Transmembrane</keyword>
<keyword evidence="10" id="KW-0813">Transport</keyword>
<organism evidence="11 12">
    <name type="scientific">Actinotalea lenta</name>
    <dbReference type="NCBI Taxonomy" id="3064654"/>
    <lineage>
        <taxon>Bacteria</taxon>
        <taxon>Bacillati</taxon>
        <taxon>Actinomycetota</taxon>
        <taxon>Actinomycetes</taxon>
        <taxon>Micrococcales</taxon>
        <taxon>Cellulomonadaceae</taxon>
        <taxon>Actinotalea</taxon>
    </lineage>
</organism>
<feature type="transmembrane region" description="Helical" evidence="10">
    <location>
        <begin position="73"/>
        <end position="96"/>
    </location>
</feature>
<dbReference type="PANTHER" id="PTHR28259">
    <property type="entry name" value="FLUORIDE EXPORT PROTEIN 1-RELATED"/>
    <property type="match status" value="1"/>
</dbReference>
<keyword evidence="5 10" id="KW-0472">Membrane</keyword>
<name>A0ABT9D8N4_9CELL</name>
<comment type="subcellular location">
    <subcellularLocation>
        <location evidence="1 10">Cell membrane</location>
        <topology evidence="1 10">Multi-pass membrane protein</topology>
    </subcellularLocation>
</comment>
<keyword evidence="4 10" id="KW-1133">Transmembrane helix</keyword>
<dbReference type="HAMAP" id="MF_00454">
    <property type="entry name" value="FluC"/>
    <property type="match status" value="1"/>
</dbReference>
<dbReference type="Pfam" id="PF02537">
    <property type="entry name" value="CRCB"/>
    <property type="match status" value="1"/>
</dbReference>
<dbReference type="InterPro" id="IPR003691">
    <property type="entry name" value="FluC"/>
</dbReference>
<reference evidence="11 12" key="1">
    <citation type="submission" date="2023-07" db="EMBL/GenBank/DDBJ databases">
        <title>Description of novel actinomycetes strains, isolated from tidal flat sediment.</title>
        <authorList>
            <person name="Lu C."/>
        </authorList>
    </citation>
    <scope>NUCLEOTIDE SEQUENCE [LARGE SCALE GENOMIC DNA]</scope>
    <source>
        <strain evidence="11 12">SYSU T00b441</strain>
    </source>
</reference>
<evidence type="ECO:0000256" key="4">
    <source>
        <dbReference type="ARBA" id="ARBA00022989"/>
    </source>
</evidence>
<comment type="catalytic activity">
    <reaction evidence="8">
        <text>fluoride(in) = fluoride(out)</text>
        <dbReference type="Rhea" id="RHEA:76159"/>
        <dbReference type="ChEBI" id="CHEBI:17051"/>
    </reaction>
    <physiologicalReaction direction="left-to-right" evidence="8">
        <dbReference type="Rhea" id="RHEA:76160"/>
    </physiologicalReaction>
</comment>
<keyword evidence="12" id="KW-1185">Reference proteome</keyword>
<evidence type="ECO:0000256" key="3">
    <source>
        <dbReference type="ARBA" id="ARBA00022692"/>
    </source>
</evidence>
<comment type="similarity">
    <text evidence="7 10">Belongs to the fluoride channel Fluc/FEX (TC 1.A.43) family.</text>
</comment>
<evidence type="ECO:0000256" key="9">
    <source>
        <dbReference type="ARBA" id="ARBA00049940"/>
    </source>
</evidence>
<keyword evidence="2 10" id="KW-1003">Cell membrane</keyword>
<keyword evidence="10" id="KW-0479">Metal-binding</keyword>
<gene>
    <name evidence="10" type="primary">fluC</name>
    <name evidence="10" type="synonym">crcB</name>
    <name evidence="11" type="ORF">Q6348_08620</name>
</gene>
<evidence type="ECO:0000256" key="6">
    <source>
        <dbReference type="ARBA" id="ARBA00023303"/>
    </source>
</evidence>
<evidence type="ECO:0000256" key="7">
    <source>
        <dbReference type="ARBA" id="ARBA00035120"/>
    </source>
</evidence>
<comment type="caution">
    <text evidence="11">The sequence shown here is derived from an EMBL/GenBank/DDBJ whole genome shotgun (WGS) entry which is preliminary data.</text>
</comment>
<comment type="activity regulation">
    <text evidence="10">Na(+) is not transported, but it plays an essential structural role and its presence is essential for fluoride channel function.</text>
</comment>
<dbReference type="EMBL" id="JAUQYP010000001">
    <property type="protein sequence ID" value="MDO8107257.1"/>
    <property type="molecule type" value="Genomic_DNA"/>
</dbReference>
<protein>
    <recommendedName>
        <fullName evidence="10">Fluoride-specific ion channel FluC</fullName>
    </recommendedName>
</protein>
<keyword evidence="10" id="KW-0915">Sodium</keyword>
<feature type="binding site" evidence="10">
    <location>
        <position position="87"/>
    </location>
    <ligand>
        <name>Na(+)</name>
        <dbReference type="ChEBI" id="CHEBI:29101"/>
        <note>structural</note>
    </ligand>
</feature>